<feature type="transmembrane region" description="Helical" evidence="5">
    <location>
        <begin position="457"/>
        <end position="485"/>
    </location>
</feature>
<feature type="transmembrane region" description="Helical" evidence="5">
    <location>
        <begin position="246"/>
        <end position="263"/>
    </location>
</feature>
<keyword evidence="3 5" id="KW-1133">Transmembrane helix</keyword>
<dbReference type="RefSeq" id="WP_386373876.1">
    <property type="nucleotide sequence ID" value="NZ_JBHUMP010000007.1"/>
</dbReference>
<gene>
    <name evidence="7" type="ORF">ACFSUD_09780</name>
</gene>
<feature type="transmembrane region" description="Helical" evidence="5">
    <location>
        <begin position="275"/>
        <end position="296"/>
    </location>
</feature>
<dbReference type="InterPro" id="IPR011701">
    <property type="entry name" value="MFS"/>
</dbReference>
<evidence type="ECO:0000256" key="1">
    <source>
        <dbReference type="ARBA" id="ARBA00004141"/>
    </source>
</evidence>
<dbReference type="PANTHER" id="PTHR42718:SF42">
    <property type="entry name" value="EXPORT PROTEIN"/>
    <property type="match status" value="1"/>
</dbReference>
<comment type="caution">
    <text evidence="7">The sequence shown here is derived from an EMBL/GenBank/DDBJ whole genome shotgun (WGS) entry which is preliminary data.</text>
</comment>
<comment type="subcellular location">
    <subcellularLocation>
        <location evidence="1">Membrane</location>
        <topology evidence="1">Multi-pass membrane protein</topology>
    </subcellularLocation>
</comment>
<feature type="transmembrane region" description="Helical" evidence="5">
    <location>
        <begin position="119"/>
        <end position="141"/>
    </location>
</feature>
<evidence type="ECO:0000256" key="3">
    <source>
        <dbReference type="ARBA" id="ARBA00022989"/>
    </source>
</evidence>
<feature type="transmembrane region" description="Helical" evidence="5">
    <location>
        <begin position="222"/>
        <end position="240"/>
    </location>
</feature>
<feature type="transmembrane region" description="Helical" evidence="5">
    <location>
        <begin position="182"/>
        <end position="201"/>
    </location>
</feature>
<feature type="transmembrane region" description="Helical" evidence="5">
    <location>
        <begin position="70"/>
        <end position="87"/>
    </location>
</feature>
<reference evidence="8" key="1">
    <citation type="journal article" date="2019" name="Int. J. Syst. Evol. Microbiol.">
        <title>The Global Catalogue of Microorganisms (GCM) 10K type strain sequencing project: providing services to taxonomists for standard genome sequencing and annotation.</title>
        <authorList>
            <consortium name="The Broad Institute Genomics Platform"/>
            <consortium name="The Broad Institute Genome Sequencing Center for Infectious Disease"/>
            <person name="Wu L."/>
            <person name="Ma J."/>
        </authorList>
    </citation>
    <scope>NUCLEOTIDE SEQUENCE [LARGE SCALE GENOMIC DNA]</scope>
    <source>
        <strain evidence="8">TISTR 2562</strain>
    </source>
</reference>
<keyword evidence="4 5" id="KW-0472">Membrane</keyword>
<organism evidence="7 8">
    <name type="scientific">Sulfitobacter aestuarii</name>
    <dbReference type="NCBI Taxonomy" id="2161676"/>
    <lineage>
        <taxon>Bacteria</taxon>
        <taxon>Pseudomonadati</taxon>
        <taxon>Pseudomonadota</taxon>
        <taxon>Alphaproteobacteria</taxon>
        <taxon>Rhodobacterales</taxon>
        <taxon>Roseobacteraceae</taxon>
        <taxon>Sulfitobacter</taxon>
    </lineage>
</organism>
<dbReference type="InterPro" id="IPR036259">
    <property type="entry name" value="MFS_trans_sf"/>
</dbReference>
<feature type="transmembrane region" description="Helical" evidence="5">
    <location>
        <begin position="153"/>
        <end position="176"/>
    </location>
</feature>
<keyword evidence="2 5" id="KW-0812">Transmembrane</keyword>
<dbReference type="Gene3D" id="1.20.1250.20">
    <property type="entry name" value="MFS general substrate transporter like domains"/>
    <property type="match status" value="1"/>
</dbReference>
<dbReference type="SUPFAM" id="SSF103473">
    <property type="entry name" value="MFS general substrate transporter"/>
    <property type="match status" value="1"/>
</dbReference>
<feature type="transmembrane region" description="Helical" evidence="5">
    <location>
        <begin position="94"/>
        <end position="113"/>
    </location>
</feature>
<evidence type="ECO:0000313" key="8">
    <source>
        <dbReference type="Proteomes" id="UP001597474"/>
    </source>
</evidence>
<evidence type="ECO:0000256" key="4">
    <source>
        <dbReference type="ARBA" id="ARBA00023136"/>
    </source>
</evidence>
<dbReference type="PROSITE" id="PS50850">
    <property type="entry name" value="MFS"/>
    <property type="match status" value="1"/>
</dbReference>
<dbReference type="EMBL" id="JBHUMP010000007">
    <property type="protein sequence ID" value="MFD2739858.1"/>
    <property type="molecule type" value="Genomic_DNA"/>
</dbReference>
<keyword evidence="8" id="KW-1185">Reference proteome</keyword>
<sequence length="489" mass="49894">MTDRQAPLPHAAPVFDSGFCAPESRRFLLLAAILASALGFIDGSIVAIALPTIRQSLGADLVQAQWVHNAYMLTLSALILAGGALGDRIGLARAFAGGIALFVLASLACALAPGPGSLIAARALQGIGAAVMVPGSLAMIARAYPRETRGRAIGIWAGASALTTALGPILGGLLLSFGGPEIWRFIFAINLPLGMLALWLIRAHTGREARRGGDAGLDLPGALSATLALFCIAWALTSAGSDTAMLLPWLSAGGLLLMLFLWIESRSRQPMMPLALFANPVFCVANLMSFSLYAALGMMFFFMPMTFIAAWGYSEIEASAAFAPMSIFIAALSSHVGRLADRIGPAPLLVAGALLTGVGYAAMGVFAAEQDLWTRILPAMGLVGFGMALVVAPLSSAVMGAVAEDQSGVASGINNAVSRMAGLISVAAAGGLVAALYKAAGGQASFGSLSDSEGHAAAMTAAFAMLAYGAAGLCWLSALIAALGLRRAA</sequence>
<feature type="domain" description="Major facilitator superfamily (MFS) profile" evidence="6">
    <location>
        <begin position="28"/>
        <end position="489"/>
    </location>
</feature>
<evidence type="ECO:0000313" key="7">
    <source>
        <dbReference type="EMBL" id="MFD2739858.1"/>
    </source>
</evidence>
<feature type="transmembrane region" description="Helical" evidence="5">
    <location>
        <begin position="380"/>
        <end position="404"/>
    </location>
</feature>
<feature type="transmembrane region" description="Helical" evidence="5">
    <location>
        <begin position="416"/>
        <end position="437"/>
    </location>
</feature>
<dbReference type="PANTHER" id="PTHR42718">
    <property type="entry name" value="MAJOR FACILITATOR SUPERFAMILY MULTIDRUG TRANSPORTER MFSC"/>
    <property type="match status" value="1"/>
</dbReference>
<dbReference type="Proteomes" id="UP001597474">
    <property type="component" value="Unassembled WGS sequence"/>
</dbReference>
<dbReference type="Gene3D" id="1.20.1720.10">
    <property type="entry name" value="Multidrug resistance protein D"/>
    <property type="match status" value="1"/>
</dbReference>
<accession>A0ABW5U1Y0</accession>
<dbReference type="Pfam" id="PF07690">
    <property type="entry name" value="MFS_1"/>
    <property type="match status" value="1"/>
</dbReference>
<protein>
    <submittedName>
        <fullName evidence="7">MFS transporter</fullName>
    </submittedName>
</protein>
<evidence type="ECO:0000256" key="5">
    <source>
        <dbReference type="SAM" id="Phobius"/>
    </source>
</evidence>
<feature type="transmembrane region" description="Helical" evidence="5">
    <location>
        <begin position="348"/>
        <end position="368"/>
    </location>
</feature>
<proteinExistence type="predicted"/>
<dbReference type="CDD" id="cd17321">
    <property type="entry name" value="MFS_MMR_MDR_like"/>
    <property type="match status" value="1"/>
</dbReference>
<name>A0ABW5U1Y0_9RHOB</name>
<evidence type="ECO:0000259" key="6">
    <source>
        <dbReference type="PROSITE" id="PS50850"/>
    </source>
</evidence>
<dbReference type="InterPro" id="IPR020846">
    <property type="entry name" value="MFS_dom"/>
</dbReference>
<feature type="transmembrane region" description="Helical" evidence="5">
    <location>
        <begin position="27"/>
        <end position="50"/>
    </location>
</feature>
<evidence type="ECO:0000256" key="2">
    <source>
        <dbReference type="ARBA" id="ARBA00022692"/>
    </source>
</evidence>
<feature type="transmembrane region" description="Helical" evidence="5">
    <location>
        <begin position="316"/>
        <end position="336"/>
    </location>
</feature>